<feature type="compositionally biased region" description="Acidic residues" evidence="1">
    <location>
        <begin position="336"/>
        <end position="360"/>
    </location>
</feature>
<dbReference type="PROSITE" id="PS51257">
    <property type="entry name" value="PROKAR_LIPOPROTEIN"/>
    <property type="match status" value="1"/>
</dbReference>
<feature type="compositionally biased region" description="Acidic residues" evidence="1">
    <location>
        <begin position="300"/>
        <end position="311"/>
    </location>
</feature>
<organism evidence="2 3">
    <name type="scientific">Saltatorellus ferox</name>
    <dbReference type="NCBI Taxonomy" id="2528018"/>
    <lineage>
        <taxon>Bacteria</taxon>
        <taxon>Pseudomonadati</taxon>
        <taxon>Planctomycetota</taxon>
        <taxon>Planctomycetia</taxon>
        <taxon>Planctomycetia incertae sedis</taxon>
        <taxon>Saltatorellus</taxon>
    </lineage>
</organism>
<sequence>MRNMIYWKHADGGLCAQAFLLVTLLVPFVAGCSEATDVAPWDGTLGSGVRAMADQSAAGDVDGALATADRMLAPGGAAQLRQTLDRATRGVSESVLSPVTRVLDLLGVSALSGEDRAEIEYARASALLVGASKGEENAPGLIERAEAALQRARAAAPGEARMSAIYNLGTLDLMAAEAVRATIPEIAGPDAAAAAGPASPPDPNQADEPEEDPLVIARALYLKARADFVELLAQEPSEPQPGQNGAANVEFVIRRLKELDAIEKQREEQQQDQQDDGEKSEDGEKSDEQQSKDDQKQQEDDSEKSEDGETSDEQKPSEEENPDESPSEEEKSKEDPAEDSEEQEPEETPEDSQDESEESIDQPPPGEETIEEKTMTAEEFQRLLERNSKLQEQGEEIRRLRRMRGKIPAKKDW</sequence>
<evidence type="ECO:0000313" key="2">
    <source>
        <dbReference type="EMBL" id="QDV08512.1"/>
    </source>
</evidence>
<keyword evidence="3" id="KW-1185">Reference proteome</keyword>
<dbReference type="EMBL" id="CP036434">
    <property type="protein sequence ID" value="QDV08512.1"/>
    <property type="molecule type" value="Genomic_DNA"/>
</dbReference>
<dbReference type="AlphaFoldDB" id="A0A518EWP0"/>
<accession>A0A518EWP0</accession>
<proteinExistence type="predicted"/>
<feature type="compositionally biased region" description="Basic and acidic residues" evidence="1">
    <location>
        <begin position="371"/>
        <end position="389"/>
    </location>
</feature>
<name>A0A518EWP0_9BACT</name>
<gene>
    <name evidence="2" type="ORF">Poly30_40600</name>
</gene>
<evidence type="ECO:0000313" key="3">
    <source>
        <dbReference type="Proteomes" id="UP000320390"/>
    </source>
</evidence>
<feature type="region of interest" description="Disordered" evidence="1">
    <location>
        <begin position="190"/>
        <end position="209"/>
    </location>
</feature>
<dbReference type="Proteomes" id="UP000320390">
    <property type="component" value="Chromosome"/>
</dbReference>
<feature type="region of interest" description="Disordered" evidence="1">
    <location>
        <begin position="265"/>
        <end position="395"/>
    </location>
</feature>
<protein>
    <submittedName>
        <fullName evidence="2">Uncharacterized protein</fullName>
    </submittedName>
</protein>
<evidence type="ECO:0000256" key="1">
    <source>
        <dbReference type="SAM" id="MobiDB-lite"/>
    </source>
</evidence>
<feature type="compositionally biased region" description="Basic and acidic residues" evidence="1">
    <location>
        <begin position="276"/>
        <end position="299"/>
    </location>
</feature>
<reference evidence="2 3" key="1">
    <citation type="submission" date="2019-02" db="EMBL/GenBank/DDBJ databases">
        <title>Deep-cultivation of Planctomycetes and their phenomic and genomic characterization uncovers novel biology.</title>
        <authorList>
            <person name="Wiegand S."/>
            <person name="Jogler M."/>
            <person name="Boedeker C."/>
            <person name="Pinto D."/>
            <person name="Vollmers J."/>
            <person name="Rivas-Marin E."/>
            <person name="Kohn T."/>
            <person name="Peeters S.H."/>
            <person name="Heuer A."/>
            <person name="Rast P."/>
            <person name="Oberbeckmann S."/>
            <person name="Bunk B."/>
            <person name="Jeske O."/>
            <person name="Meyerdierks A."/>
            <person name="Storesund J.E."/>
            <person name="Kallscheuer N."/>
            <person name="Luecker S."/>
            <person name="Lage O.M."/>
            <person name="Pohl T."/>
            <person name="Merkel B.J."/>
            <person name="Hornburger P."/>
            <person name="Mueller R.-W."/>
            <person name="Bruemmer F."/>
            <person name="Labrenz M."/>
            <person name="Spormann A.M."/>
            <person name="Op den Camp H."/>
            <person name="Overmann J."/>
            <person name="Amann R."/>
            <person name="Jetten M.S.M."/>
            <person name="Mascher T."/>
            <person name="Medema M.H."/>
            <person name="Devos D.P."/>
            <person name="Kaster A.-K."/>
            <person name="Ovreas L."/>
            <person name="Rohde M."/>
            <person name="Galperin M.Y."/>
            <person name="Jogler C."/>
        </authorList>
    </citation>
    <scope>NUCLEOTIDE SEQUENCE [LARGE SCALE GENOMIC DNA]</scope>
    <source>
        <strain evidence="2 3">Poly30</strain>
    </source>
</reference>